<evidence type="ECO:0000313" key="1">
    <source>
        <dbReference type="EMBL" id="KAG8662550.1"/>
    </source>
</evidence>
<accession>A0ACB7IDJ4</accession>
<proteinExistence type="predicted"/>
<keyword evidence="2" id="KW-1185">Reference proteome</keyword>
<comment type="caution">
    <text evidence="1">The sequence shown here is derived from an EMBL/GenBank/DDBJ whole genome shotgun (WGS) entry which is preliminary data.</text>
</comment>
<sequence>MLELELASAQVVPPLSSTEVNMELALISADQTKVVPAAIVDAYALWGSSKVAIVRMVVSPDRSSPAKDVGGSLKRKNPRLPQGTTTDVAGTAEKKRRLVKESDIVPSQKGTLSSSLPRRSFSGKGKGKENQFREAKEGLPTVVSFLSYQSRTFFCYLYCTCNYRKGICTF</sequence>
<name>A0ACB7IDJ4_MANES</name>
<organism evidence="1 2">
    <name type="scientific">Manihot esculenta</name>
    <name type="common">Cassava</name>
    <name type="synonym">Jatropha manihot</name>
    <dbReference type="NCBI Taxonomy" id="3983"/>
    <lineage>
        <taxon>Eukaryota</taxon>
        <taxon>Viridiplantae</taxon>
        <taxon>Streptophyta</taxon>
        <taxon>Embryophyta</taxon>
        <taxon>Tracheophyta</taxon>
        <taxon>Spermatophyta</taxon>
        <taxon>Magnoliopsida</taxon>
        <taxon>eudicotyledons</taxon>
        <taxon>Gunneridae</taxon>
        <taxon>Pentapetalae</taxon>
        <taxon>rosids</taxon>
        <taxon>fabids</taxon>
        <taxon>Malpighiales</taxon>
        <taxon>Euphorbiaceae</taxon>
        <taxon>Crotonoideae</taxon>
        <taxon>Manihoteae</taxon>
        <taxon>Manihot</taxon>
    </lineage>
</organism>
<dbReference type="Proteomes" id="UP000091857">
    <property type="component" value="Chromosome 1"/>
</dbReference>
<protein>
    <submittedName>
        <fullName evidence="1">Uncharacterized protein</fullName>
    </submittedName>
</protein>
<dbReference type="EMBL" id="CM004387">
    <property type="protein sequence ID" value="KAG8662550.1"/>
    <property type="molecule type" value="Genomic_DNA"/>
</dbReference>
<gene>
    <name evidence="1" type="ORF">MANES_01G123001v8</name>
</gene>
<evidence type="ECO:0000313" key="2">
    <source>
        <dbReference type="Proteomes" id="UP000091857"/>
    </source>
</evidence>
<reference evidence="2" key="1">
    <citation type="journal article" date="2016" name="Nat. Biotechnol.">
        <title>Sequencing wild and cultivated cassava and related species reveals extensive interspecific hybridization and genetic diversity.</title>
        <authorList>
            <person name="Bredeson J.V."/>
            <person name="Lyons J.B."/>
            <person name="Prochnik S.E."/>
            <person name="Wu G.A."/>
            <person name="Ha C.M."/>
            <person name="Edsinger-Gonzales E."/>
            <person name="Grimwood J."/>
            <person name="Schmutz J."/>
            <person name="Rabbi I.Y."/>
            <person name="Egesi C."/>
            <person name="Nauluvula P."/>
            <person name="Lebot V."/>
            <person name="Ndunguru J."/>
            <person name="Mkamilo G."/>
            <person name="Bart R.S."/>
            <person name="Setter T.L."/>
            <person name="Gleadow R.M."/>
            <person name="Kulakow P."/>
            <person name="Ferguson M.E."/>
            <person name="Rounsley S."/>
            <person name="Rokhsar D.S."/>
        </authorList>
    </citation>
    <scope>NUCLEOTIDE SEQUENCE [LARGE SCALE GENOMIC DNA]</scope>
    <source>
        <strain evidence="2">cv. AM560-2</strain>
    </source>
</reference>